<reference evidence="7" key="2">
    <citation type="journal article" date="2021" name="Microbiome">
        <title>Successional dynamics and alternative stable states in a saline activated sludge microbial community over 9 years.</title>
        <authorList>
            <person name="Wang Y."/>
            <person name="Ye J."/>
            <person name="Ju F."/>
            <person name="Liu L."/>
            <person name="Boyd J.A."/>
            <person name="Deng Y."/>
            <person name="Parks D.H."/>
            <person name="Jiang X."/>
            <person name="Yin X."/>
            <person name="Woodcroft B.J."/>
            <person name="Tyson G.W."/>
            <person name="Hugenholtz P."/>
            <person name="Polz M.F."/>
            <person name="Zhang T."/>
        </authorList>
    </citation>
    <scope>NUCLEOTIDE SEQUENCE</scope>
    <source>
        <strain evidence="7">HKST-UBA02</strain>
    </source>
</reference>
<sequence>MNVLLLSPGYPPEMPYFTRALAASGARVLGIGDSPTGSLPPEVRAALSDYLQVESLWDEDALVRSVAGWVRGREIGRVECLWEPGMLVAARLRQDLGVPGLTVDQTVPFRDKEEMKRVLDAAGIRTPKHRRCAAVSEVWKAVEEIGFPLIVKPIAGAGSQDTHRVRDDKEMRTVLTGIGHVPVVSVEEFVDGEEYTYDTVSVDGVPAYENIAWYRPRPLVARNEEWVSPQVIALRDLEAEHLADGIAMGHAVLKALEFEHGFTHMEWYRTADGEVVFGEIGARPPGAHQVDQMNYVGDIDVFDGWARAVTGQEVGVSAERKYNVATVYKRARGRGRIQRVTGVETLEEYKDAIVWENLLPIGAPRRDWRATLVSDGFVMLRHPDLETTLRIADAVGEKVVLFAR</sequence>
<evidence type="ECO:0000256" key="1">
    <source>
        <dbReference type="ARBA" id="ARBA00022598"/>
    </source>
</evidence>
<keyword evidence="1" id="KW-0436">Ligase</keyword>
<dbReference type="PANTHER" id="PTHR43585:SF2">
    <property type="entry name" value="ATP-GRASP ENZYME FSQD"/>
    <property type="match status" value="1"/>
</dbReference>
<dbReference type="Gene3D" id="3.30.470.20">
    <property type="entry name" value="ATP-grasp fold, B domain"/>
    <property type="match status" value="1"/>
</dbReference>
<dbReference type="PANTHER" id="PTHR43585">
    <property type="entry name" value="FUMIPYRROLE BIOSYNTHESIS PROTEIN C"/>
    <property type="match status" value="1"/>
</dbReference>
<keyword evidence="2 5" id="KW-0547">Nucleotide-binding</keyword>
<evidence type="ECO:0000256" key="2">
    <source>
        <dbReference type="ARBA" id="ARBA00022741"/>
    </source>
</evidence>
<comment type="caution">
    <text evidence="7">The sequence shown here is derived from an EMBL/GenBank/DDBJ whole genome shotgun (WGS) entry which is preliminary data.</text>
</comment>
<evidence type="ECO:0000313" key="7">
    <source>
        <dbReference type="EMBL" id="MCA9754737.1"/>
    </source>
</evidence>
<dbReference type="InterPro" id="IPR052032">
    <property type="entry name" value="ATP-dep_AA_Ligase"/>
</dbReference>
<dbReference type="InterPro" id="IPR003135">
    <property type="entry name" value="ATP-grasp_carboxylate-amine"/>
</dbReference>
<gene>
    <name evidence="7" type="ORF">KDA27_02970</name>
</gene>
<keyword evidence="4 5" id="KW-0067">ATP-binding</keyword>
<accession>A0A956N9M2</accession>
<dbReference type="Gene3D" id="3.30.1490.20">
    <property type="entry name" value="ATP-grasp fold, A domain"/>
    <property type="match status" value="1"/>
</dbReference>
<keyword evidence="3" id="KW-0658">Purine biosynthesis</keyword>
<evidence type="ECO:0000256" key="4">
    <source>
        <dbReference type="ARBA" id="ARBA00022840"/>
    </source>
</evidence>
<dbReference type="PROSITE" id="PS50975">
    <property type="entry name" value="ATP_GRASP"/>
    <property type="match status" value="1"/>
</dbReference>
<dbReference type="GO" id="GO:0005524">
    <property type="term" value="F:ATP binding"/>
    <property type="evidence" value="ECO:0007669"/>
    <property type="project" value="UniProtKB-UniRule"/>
</dbReference>
<dbReference type="Gene3D" id="3.40.50.20">
    <property type="match status" value="1"/>
</dbReference>
<evidence type="ECO:0000313" key="8">
    <source>
        <dbReference type="Proteomes" id="UP000739538"/>
    </source>
</evidence>
<dbReference type="SMART" id="SM01209">
    <property type="entry name" value="GARS_A"/>
    <property type="match status" value="1"/>
</dbReference>
<dbReference type="EMBL" id="JAGQHS010000008">
    <property type="protein sequence ID" value="MCA9754737.1"/>
    <property type="molecule type" value="Genomic_DNA"/>
</dbReference>
<dbReference type="InterPro" id="IPR013815">
    <property type="entry name" value="ATP_grasp_subdomain_1"/>
</dbReference>
<dbReference type="GO" id="GO:0006164">
    <property type="term" value="P:purine nucleotide biosynthetic process"/>
    <property type="evidence" value="ECO:0007669"/>
    <property type="project" value="UniProtKB-KW"/>
</dbReference>
<dbReference type="Pfam" id="PF02222">
    <property type="entry name" value="ATP-grasp"/>
    <property type="match status" value="1"/>
</dbReference>
<dbReference type="GO" id="GO:0046872">
    <property type="term" value="F:metal ion binding"/>
    <property type="evidence" value="ECO:0007669"/>
    <property type="project" value="InterPro"/>
</dbReference>
<name>A0A956N9M2_UNCEI</name>
<evidence type="ECO:0000256" key="5">
    <source>
        <dbReference type="PROSITE-ProRule" id="PRU00409"/>
    </source>
</evidence>
<protein>
    <submittedName>
        <fullName evidence="7">ATP-grasp domain-containing protein</fullName>
    </submittedName>
</protein>
<evidence type="ECO:0000256" key="3">
    <source>
        <dbReference type="ARBA" id="ARBA00022755"/>
    </source>
</evidence>
<dbReference type="InterPro" id="IPR011761">
    <property type="entry name" value="ATP-grasp"/>
</dbReference>
<organism evidence="7 8">
    <name type="scientific">Eiseniibacteriota bacterium</name>
    <dbReference type="NCBI Taxonomy" id="2212470"/>
    <lineage>
        <taxon>Bacteria</taxon>
        <taxon>Candidatus Eiseniibacteriota</taxon>
    </lineage>
</organism>
<dbReference type="AlphaFoldDB" id="A0A956N9M2"/>
<feature type="domain" description="ATP-grasp" evidence="6">
    <location>
        <begin position="116"/>
        <end position="310"/>
    </location>
</feature>
<reference evidence="7" key="1">
    <citation type="submission" date="2020-04" db="EMBL/GenBank/DDBJ databases">
        <authorList>
            <person name="Zhang T."/>
        </authorList>
    </citation>
    <scope>NUCLEOTIDE SEQUENCE</scope>
    <source>
        <strain evidence="7">HKST-UBA02</strain>
    </source>
</reference>
<evidence type="ECO:0000259" key="6">
    <source>
        <dbReference type="PROSITE" id="PS50975"/>
    </source>
</evidence>
<dbReference type="Proteomes" id="UP000739538">
    <property type="component" value="Unassembled WGS sequence"/>
</dbReference>
<proteinExistence type="predicted"/>
<dbReference type="SUPFAM" id="SSF56059">
    <property type="entry name" value="Glutathione synthetase ATP-binding domain-like"/>
    <property type="match status" value="1"/>
</dbReference>
<dbReference type="GO" id="GO:0016874">
    <property type="term" value="F:ligase activity"/>
    <property type="evidence" value="ECO:0007669"/>
    <property type="project" value="UniProtKB-KW"/>
</dbReference>